<keyword evidence="6" id="KW-1185">Reference proteome</keyword>
<evidence type="ECO:0000256" key="2">
    <source>
        <dbReference type="ARBA" id="ARBA00022837"/>
    </source>
</evidence>
<evidence type="ECO:0000256" key="3">
    <source>
        <dbReference type="SAM" id="MobiDB-lite"/>
    </source>
</evidence>
<feature type="region of interest" description="Disordered" evidence="3">
    <location>
        <begin position="1"/>
        <end position="30"/>
    </location>
</feature>
<dbReference type="InterPro" id="IPR011992">
    <property type="entry name" value="EF-hand-dom_pair"/>
</dbReference>
<feature type="domain" description="EF-hand" evidence="4">
    <location>
        <begin position="183"/>
        <end position="218"/>
    </location>
</feature>
<dbReference type="PROSITE" id="PS00018">
    <property type="entry name" value="EF_HAND_1"/>
    <property type="match status" value="1"/>
</dbReference>
<dbReference type="SMART" id="SM00054">
    <property type="entry name" value="EFh"/>
    <property type="match status" value="2"/>
</dbReference>
<keyword evidence="2" id="KW-0106">Calcium</keyword>
<sequence length="264" mass="29777">MAEQDTNGSAKRRGSKGERRRSKPDDAKDDIKKFKENLLQSLTNGDSIISESGNDLTVPQQPRSRSASKAREALCLPANVIAELDDNKIFELKEAFLLFDMDGDGCIDFSDLRATLVSLGDKIDENAIRSMLTERRVNQVLILFNRVQNHLLETTYTIHITSEITVHFDGFVNLLGYRTLELDSEETLLSALSRWDKNNSGLISEDKIRHDLMTFGDKFTAKEADYALDEAPLIVQDDGSTMIDYVKFCRKLAGLRKPTKIEVK</sequence>
<feature type="domain" description="EF-hand" evidence="4">
    <location>
        <begin position="87"/>
        <end position="122"/>
    </location>
</feature>
<accession>A0A9P0HWE9</accession>
<feature type="region of interest" description="Disordered" evidence="3">
    <location>
        <begin position="50"/>
        <end position="69"/>
    </location>
</feature>
<dbReference type="Gene3D" id="1.10.238.10">
    <property type="entry name" value="EF-hand"/>
    <property type="match status" value="2"/>
</dbReference>
<organism evidence="5 6">
    <name type="scientific">Spodoptera littoralis</name>
    <name type="common">Egyptian cotton leafworm</name>
    <dbReference type="NCBI Taxonomy" id="7109"/>
    <lineage>
        <taxon>Eukaryota</taxon>
        <taxon>Metazoa</taxon>
        <taxon>Ecdysozoa</taxon>
        <taxon>Arthropoda</taxon>
        <taxon>Hexapoda</taxon>
        <taxon>Insecta</taxon>
        <taxon>Pterygota</taxon>
        <taxon>Neoptera</taxon>
        <taxon>Endopterygota</taxon>
        <taxon>Lepidoptera</taxon>
        <taxon>Glossata</taxon>
        <taxon>Ditrysia</taxon>
        <taxon>Noctuoidea</taxon>
        <taxon>Noctuidae</taxon>
        <taxon>Amphipyrinae</taxon>
        <taxon>Spodoptera</taxon>
    </lineage>
</organism>
<feature type="compositionally biased region" description="Basic residues" evidence="3">
    <location>
        <begin position="10"/>
        <end position="22"/>
    </location>
</feature>
<dbReference type="InterPro" id="IPR018247">
    <property type="entry name" value="EF_Hand_1_Ca_BS"/>
</dbReference>
<dbReference type="GO" id="GO:0005509">
    <property type="term" value="F:calcium ion binding"/>
    <property type="evidence" value="ECO:0007669"/>
    <property type="project" value="InterPro"/>
</dbReference>
<dbReference type="InterPro" id="IPR050403">
    <property type="entry name" value="Myosin_RLC"/>
</dbReference>
<feature type="compositionally biased region" description="Polar residues" evidence="3">
    <location>
        <begin position="50"/>
        <end position="67"/>
    </location>
</feature>
<name>A0A9P0HWE9_SPOLI</name>
<keyword evidence="1" id="KW-0677">Repeat</keyword>
<dbReference type="CDD" id="cd00051">
    <property type="entry name" value="EFh"/>
    <property type="match status" value="1"/>
</dbReference>
<dbReference type="Proteomes" id="UP001153321">
    <property type="component" value="Chromosome 11"/>
</dbReference>
<dbReference type="Pfam" id="PF00036">
    <property type="entry name" value="EF-hand_1"/>
    <property type="match status" value="1"/>
</dbReference>
<evidence type="ECO:0000313" key="6">
    <source>
        <dbReference type="Proteomes" id="UP001153321"/>
    </source>
</evidence>
<dbReference type="AlphaFoldDB" id="A0A9P0HWE9"/>
<evidence type="ECO:0000313" key="5">
    <source>
        <dbReference type="EMBL" id="CAH1635754.1"/>
    </source>
</evidence>
<dbReference type="InterPro" id="IPR002048">
    <property type="entry name" value="EF_hand_dom"/>
</dbReference>
<gene>
    <name evidence="5" type="ORF">SPLIT_LOCUS1116</name>
</gene>
<evidence type="ECO:0000256" key="1">
    <source>
        <dbReference type="ARBA" id="ARBA00022737"/>
    </source>
</evidence>
<dbReference type="PROSITE" id="PS50222">
    <property type="entry name" value="EF_HAND_2"/>
    <property type="match status" value="2"/>
</dbReference>
<proteinExistence type="predicted"/>
<evidence type="ECO:0000259" key="4">
    <source>
        <dbReference type="PROSITE" id="PS50222"/>
    </source>
</evidence>
<reference evidence="5" key="1">
    <citation type="submission" date="2022-02" db="EMBL/GenBank/DDBJ databases">
        <authorList>
            <person name="King R."/>
        </authorList>
    </citation>
    <scope>NUCLEOTIDE SEQUENCE</scope>
</reference>
<dbReference type="EMBL" id="LR824542">
    <property type="protein sequence ID" value="CAH1635754.1"/>
    <property type="molecule type" value="Genomic_DNA"/>
</dbReference>
<dbReference type="SUPFAM" id="SSF47473">
    <property type="entry name" value="EF-hand"/>
    <property type="match status" value="1"/>
</dbReference>
<dbReference type="PANTHER" id="PTHR23049">
    <property type="entry name" value="MYOSIN REGULATORY LIGHT CHAIN 2"/>
    <property type="match status" value="1"/>
</dbReference>
<protein>
    <recommendedName>
        <fullName evidence="4">EF-hand domain-containing protein</fullName>
    </recommendedName>
</protein>